<dbReference type="PANTHER" id="PTHR21738">
    <property type="entry name" value="RIBOSOMAL RNA PROCESSING PROTEIN 36 HOMOLOG"/>
    <property type="match status" value="1"/>
</dbReference>
<comment type="similarity">
    <text evidence="2 10">Belongs to the RRP36 family.</text>
</comment>
<dbReference type="PANTHER" id="PTHR21738:SF0">
    <property type="entry name" value="RIBOSOMAL RNA PROCESSING PROTEIN 36 HOMOLOG"/>
    <property type="match status" value="1"/>
</dbReference>
<evidence type="ECO:0000256" key="2">
    <source>
        <dbReference type="ARBA" id="ARBA00009418"/>
    </source>
</evidence>
<proteinExistence type="inferred from homology"/>
<name>A0A3M2RHI0_9HYPO</name>
<keyword evidence="6" id="KW-0175">Coiled coil</keyword>
<feature type="compositionally biased region" description="Basic and acidic residues" evidence="11">
    <location>
        <begin position="155"/>
        <end position="173"/>
    </location>
</feature>
<reference evidence="12 13" key="1">
    <citation type="submission" date="2017-06" db="EMBL/GenBank/DDBJ databases">
        <title>Comparative genomic analysis of Ambrosia Fusariam Clade fungi.</title>
        <authorList>
            <person name="Stajich J.E."/>
            <person name="Carrillo J."/>
            <person name="Kijimoto T."/>
            <person name="Eskalen A."/>
            <person name="O'Donnell K."/>
            <person name="Kasson M."/>
        </authorList>
    </citation>
    <scope>NUCLEOTIDE SEQUENCE [LARGE SCALE GENOMIC DNA]</scope>
    <source>
        <strain evidence="12">UCR3666</strain>
    </source>
</reference>
<dbReference type="OrthoDB" id="448446at2759"/>
<dbReference type="STRING" id="2010991.A0A3M2RHI0"/>
<evidence type="ECO:0000256" key="11">
    <source>
        <dbReference type="SAM" id="MobiDB-lite"/>
    </source>
</evidence>
<keyword evidence="13" id="KW-1185">Reference proteome</keyword>
<feature type="compositionally biased region" description="Basic and acidic residues" evidence="11">
    <location>
        <begin position="234"/>
        <end position="243"/>
    </location>
</feature>
<evidence type="ECO:0000256" key="3">
    <source>
        <dbReference type="ARBA" id="ARBA00011167"/>
    </source>
</evidence>
<gene>
    <name evidence="12" type="ORF">CDV36_014657</name>
</gene>
<dbReference type="GO" id="GO:0005730">
    <property type="term" value="C:nucleolus"/>
    <property type="evidence" value="ECO:0007669"/>
    <property type="project" value="UniProtKB-SubCell"/>
</dbReference>
<dbReference type="InterPro" id="IPR009292">
    <property type="entry name" value="RRP36"/>
</dbReference>
<evidence type="ECO:0000256" key="4">
    <source>
        <dbReference type="ARBA" id="ARBA00022517"/>
    </source>
</evidence>
<feature type="compositionally biased region" description="Acidic residues" evidence="11">
    <location>
        <begin position="53"/>
        <end position="77"/>
    </location>
</feature>
<dbReference type="GO" id="GO:0030686">
    <property type="term" value="C:90S preribosome"/>
    <property type="evidence" value="ECO:0007669"/>
    <property type="project" value="TreeGrafter"/>
</dbReference>
<sequence length="313" mass="36312">MAFKRKSTALGLERRVRPRKEDKWEEDPESQGSSSEDDDEVEEEGVRGQHHDDDDDDEEEQGSDSEEGSEEDSEPEEQTPKVDLSSISFGALAKAQASLPSTRRSKSSKTEVESTRTETTTPAPRKPTRSKDDPKPKRSSKHAPQEQTSKKPVSRRREIIADTRRQYRDPRFDPLVGKVDEEKAGRAYAFLDEYREKEMSDLRAQIKKTKDANTKEDLKRQLQAMESRKKARKRKEEEENLLKEHRKKEKELVAQGKTPFYLKRSEQKKQLLVKRYEGMSKGQVDRAIERKRKKVAGKEKKELDWLQGARERG</sequence>
<evidence type="ECO:0000256" key="1">
    <source>
        <dbReference type="ARBA" id="ARBA00004604"/>
    </source>
</evidence>
<comment type="caution">
    <text evidence="12">The sequence shown here is derived from an EMBL/GenBank/DDBJ whole genome shotgun (WGS) entry which is preliminary data.</text>
</comment>
<feature type="compositionally biased region" description="Basic and acidic residues" evidence="11">
    <location>
        <begin position="208"/>
        <end position="220"/>
    </location>
</feature>
<evidence type="ECO:0000256" key="6">
    <source>
        <dbReference type="ARBA" id="ARBA00023054"/>
    </source>
</evidence>
<keyword evidence="7 10" id="KW-0539">Nucleus</keyword>
<keyword evidence="5 10" id="KW-0698">rRNA processing</keyword>
<evidence type="ECO:0000256" key="5">
    <source>
        <dbReference type="ARBA" id="ARBA00022552"/>
    </source>
</evidence>
<comment type="function">
    <text evidence="9 10">Component of the 90S pre-ribosome involved in the maturation of rRNAs. Required for early cleavages of the pre-RNAs in the 40S ribosomal subunit maturation pathway.</text>
</comment>
<organism evidence="12 13">
    <name type="scientific">Fusarium kuroshium</name>
    <dbReference type="NCBI Taxonomy" id="2010991"/>
    <lineage>
        <taxon>Eukaryota</taxon>
        <taxon>Fungi</taxon>
        <taxon>Dikarya</taxon>
        <taxon>Ascomycota</taxon>
        <taxon>Pezizomycotina</taxon>
        <taxon>Sordariomycetes</taxon>
        <taxon>Hypocreomycetidae</taxon>
        <taxon>Hypocreales</taxon>
        <taxon>Nectriaceae</taxon>
        <taxon>Fusarium</taxon>
        <taxon>Fusarium solani species complex</taxon>
    </lineage>
</organism>
<keyword evidence="8 10" id="KW-0687">Ribonucleoprotein</keyword>
<comment type="subcellular location">
    <subcellularLocation>
        <location evidence="1 10">Nucleus</location>
        <location evidence="1 10">Nucleolus</location>
    </subcellularLocation>
</comment>
<evidence type="ECO:0000313" key="12">
    <source>
        <dbReference type="EMBL" id="RMJ04674.1"/>
    </source>
</evidence>
<evidence type="ECO:0000256" key="8">
    <source>
        <dbReference type="ARBA" id="ARBA00023274"/>
    </source>
</evidence>
<feature type="compositionally biased region" description="Acidic residues" evidence="11">
    <location>
        <begin position="24"/>
        <end position="43"/>
    </location>
</feature>
<evidence type="ECO:0000256" key="7">
    <source>
        <dbReference type="ARBA" id="ARBA00023242"/>
    </source>
</evidence>
<comment type="subunit">
    <text evidence="3 10">Associates with 90S and pre-40S pre-ribosomal particles.</text>
</comment>
<feature type="compositionally biased region" description="Basic and acidic residues" evidence="11">
    <location>
        <begin position="12"/>
        <end position="23"/>
    </location>
</feature>
<dbReference type="AlphaFoldDB" id="A0A3M2RHI0"/>
<dbReference type="Proteomes" id="UP000277212">
    <property type="component" value="Unassembled WGS sequence"/>
</dbReference>
<dbReference type="EMBL" id="NKUJ01000479">
    <property type="protein sequence ID" value="RMJ04674.1"/>
    <property type="molecule type" value="Genomic_DNA"/>
</dbReference>
<feature type="region of interest" description="Disordered" evidence="11">
    <location>
        <begin position="1"/>
        <end position="173"/>
    </location>
</feature>
<feature type="region of interest" description="Disordered" evidence="11">
    <location>
        <begin position="206"/>
        <end position="250"/>
    </location>
</feature>
<accession>A0A3M2RHI0</accession>
<dbReference type="Pfam" id="PF06102">
    <property type="entry name" value="RRP36"/>
    <property type="match status" value="1"/>
</dbReference>
<dbReference type="GO" id="GO:0000462">
    <property type="term" value="P:maturation of SSU-rRNA from tricistronic rRNA transcript (SSU-rRNA, 5.8S rRNA, LSU-rRNA)"/>
    <property type="evidence" value="ECO:0007669"/>
    <property type="project" value="TreeGrafter"/>
</dbReference>
<protein>
    <recommendedName>
        <fullName evidence="10">rRNA biogenesis protein RRP36</fullName>
    </recommendedName>
</protein>
<evidence type="ECO:0000313" key="13">
    <source>
        <dbReference type="Proteomes" id="UP000277212"/>
    </source>
</evidence>
<evidence type="ECO:0000256" key="9">
    <source>
        <dbReference type="ARBA" id="ARBA00025053"/>
    </source>
</evidence>
<evidence type="ECO:0000256" key="10">
    <source>
        <dbReference type="RuleBase" id="RU368027"/>
    </source>
</evidence>
<keyword evidence="4 10" id="KW-0690">Ribosome biogenesis</keyword>